<dbReference type="CDD" id="cd00085">
    <property type="entry name" value="HNHc"/>
    <property type="match status" value="1"/>
</dbReference>
<sequence>MAKPQRQKLPQALEVRLTTQVGGACPKCWMPLFYEKGGRQHRAYEIAHIYPLNPTEVERVVLAGVPLLNEDVNHPDNLIPLCERCHGIFDKPRTASEYHELYELKQKLIRASAQIEVRAKYPLEDAIGKVVIALHAYDAQEATQANLSYNPISVDRKLGDSISPITRRKIKLNVSDYFQFIKQKFLELEEDDPNCSELIFSQVKSYYLQQKALNLPKHDIYSNIVDWFHKRSGSKTIEAAEIVASFFVQNCEVFE</sequence>
<organism evidence="3 5">
    <name type="scientific">Xanthomonas hortorum pv. vitians</name>
    <dbReference type="NCBI Taxonomy" id="83224"/>
    <lineage>
        <taxon>Bacteria</taxon>
        <taxon>Pseudomonadati</taxon>
        <taxon>Pseudomonadota</taxon>
        <taxon>Gammaproteobacteria</taxon>
        <taxon>Lysobacterales</taxon>
        <taxon>Lysobacteraceae</taxon>
        <taxon>Xanthomonas</taxon>
    </lineage>
</organism>
<evidence type="ECO:0000313" key="4">
    <source>
        <dbReference type="EMBL" id="MDV7248564.1"/>
    </source>
</evidence>
<keyword evidence="5" id="KW-1185">Reference proteome</keyword>
<evidence type="ECO:0000313" key="3">
    <source>
        <dbReference type="EMBL" id="CAD0363719.1"/>
    </source>
</evidence>
<dbReference type="EMBL" id="JAWMQI010000027">
    <property type="protein sequence ID" value="MDV7248564.1"/>
    <property type="molecule type" value="Genomic_DNA"/>
</dbReference>
<evidence type="ECO:0000259" key="1">
    <source>
        <dbReference type="Pfam" id="PF13391"/>
    </source>
</evidence>
<dbReference type="Pfam" id="PF13391">
    <property type="entry name" value="HNH_2"/>
    <property type="match status" value="1"/>
</dbReference>
<geneLocation type="plasmid" evidence="3 5">
    <name>CFBP498_p224</name>
</geneLocation>
<proteinExistence type="predicted"/>
<dbReference type="Proteomes" id="UP000515406">
    <property type="component" value="Plasmid CFBP498_p224"/>
</dbReference>
<dbReference type="EMBL" id="LR828258">
    <property type="protein sequence ID" value="CAD0363717.1"/>
    <property type="molecule type" value="Genomic_DNA"/>
</dbReference>
<keyword evidence="3" id="KW-0614">Plasmid</keyword>
<evidence type="ECO:0000313" key="5">
    <source>
        <dbReference type="Proteomes" id="UP000515406"/>
    </source>
</evidence>
<dbReference type="EMBL" id="LR828258">
    <property type="protein sequence ID" value="CAD0363719.1"/>
    <property type="molecule type" value="Genomic_DNA"/>
</dbReference>
<feature type="domain" description="ABC-three component systems C-terminal" evidence="2">
    <location>
        <begin position="120"/>
        <end position="254"/>
    </location>
</feature>
<dbReference type="Proteomes" id="UP001187425">
    <property type="component" value="Unassembled WGS sequence"/>
</dbReference>
<gene>
    <name evidence="3" type="ORF">CFBP498_49280</name>
    <name evidence="4" type="ORF">R4K57_09120</name>
</gene>
<reference evidence="3 5" key="1">
    <citation type="submission" date="2020-07" db="EMBL/GenBank/DDBJ databases">
        <authorList>
            <person name="Pothier F. J."/>
        </authorList>
    </citation>
    <scope>NUCLEOTIDE SEQUENCE [LARGE SCALE GENOMIC DNA]</scope>
    <source>
        <strain evidence="3 5">CFBP 498</strain>
        <plasmid evidence="3 5">CFBP498_p224</plasmid>
    </source>
</reference>
<accession>A0A6V7FK49</accession>
<name>A0A6V7FK49_9XANT</name>
<feature type="domain" description="HNH nuclease" evidence="1">
    <location>
        <begin position="42"/>
        <end position="93"/>
    </location>
</feature>
<dbReference type="RefSeq" id="WP_180313948.1">
    <property type="nucleotide sequence ID" value="NZ_JAVTRY010000034.1"/>
</dbReference>
<dbReference type="InterPro" id="IPR046921">
    <property type="entry name" value="ABC-3C_CTD11"/>
</dbReference>
<dbReference type="Pfam" id="PF20277">
    <property type="entry name" value="CTD11"/>
    <property type="match status" value="1"/>
</dbReference>
<evidence type="ECO:0000313" key="6">
    <source>
        <dbReference type="Proteomes" id="UP001187425"/>
    </source>
</evidence>
<dbReference type="InterPro" id="IPR003615">
    <property type="entry name" value="HNH_nuc"/>
</dbReference>
<reference evidence="4 6" key="2">
    <citation type="submission" date="2023-10" db="EMBL/GenBank/DDBJ databases">
        <title>A new tool for lettuce pathogen research.</title>
        <authorList>
            <person name="Horton K.N."/>
            <person name="Cseke L.J."/>
            <person name="Badiwe M."/>
            <person name="Tesfaye D."/>
            <person name="Klein A."/>
            <person name="Su J."/>
            <person name="Potnis N."/>
            <person name="Gassmann W."/>
        </authorList>
    </citation>
    <scope>NUCLEOTIDE SEQUENCE [LARGE SCALE GENOMIC DNA]</scope>
    <source>
        <strain evidence="4 6">JSKH1901</strain>
    </source>
</reference>
<protein>
    <submittedName>
        <fullName evidence="4">ABC-three component system protein</fullName>
    </submittedName>
</protein>
<evidence type="ECO:0000259" key="2">
    <source>
        <dbReference type="Pfam" id="PF20277"/>
    </source>
</evidence>
<dbReference type="AlphaFoldDB" id="A0A6V7FK49"/>